<comment type="caution">
    <text evidence="2">The sequence shown here is derived from an EMBL/GenBank/DDBJ whole genome shotgun (WGS) entry which is preliminary data.</text>
</comment>
<dbReference type="AlphaFoldDB" id="A0A0M0KLY5"/>
<evidence type="ECO:0000256" key="1">
    <source>
        <dbReference type="SAM" id="MobiDB-lite"/>
    </source>
</evidence>
<proteinExistence type="predicted"/>
<reference evidence="2" key="1">
    <citation type="submission" date="2015-08" db="EMBL/GenBank/DDBJ databases">
        <title>Complete DNA Sequence of Pseudomonas syringae pv. actinidiae, the Causal Agent of Kiwifruit Canker Disease.</title>
        <authorList>
            <person name="Rikkerink E.H.A."/>
            <person name="Fineran P.C."/>
        </authorList>
    </citation>
    <scope>NUCLEOTIDE SEQUENCE</scope>
    <source>
        <strain evidence="2">DSM 13666</strain>
    </source>
</reference>
<dbReference type="EMBL" id="LILD01000001">
    <property type="protein sequence ID" value="KOO39602.1"/>
    <property type="molecule type" value="Genomic_DNA"/>
</dbReference>
<sequence>MESFLIPLLIFLLVSLFGRLGGNQRKTGREQNTERPQQSKQPQQPGPSQQPWPGSSEPIEDWRDLFDPHRREKETEPAYAEPVESYDYEDLHDEQPQTQPTVQDSVRDFKSVRDNQPVSEQVPPVSITRSLKQKKETNLALHFHHLTKDEAMKAVVWSEVLGQPRAKRPHRSFSKR</sequence>
<dbReference type="GeneID" id="87596978"/>
<evidence type="ECO:0000313" key="2">
    <source>
        <dbReference type="EMBL" id="KOO39602.1"/>
    </source>
</evidence>
<organism evidence="2">
    <name type="scientific">Halalkalibacterium halodurans</name>
    <name type="common">Bacillus halodurans</name>
    <dbReference type="NCBI Taxonomy" id="86665"/>
    <lineage>
        <taxon>Bacteria</taxon>
        <taxon>Bacillati</taxon>
        <taxon>Bacillota</taxon>
        <taxon>Bacilli</taxon>
        <taxon>Bacillales</taxon>
        <taxon>Bacillaceae</taxon>
        <taxon>Halalkalibacterium (ex Joshi et al. 2022)</taxon>
    </lineage>
</organism>
<dbReference type="PATRIC" id="fig|136160.3.peg.2957"/>
<accession>A0A4Y7X0D9</accession>
<protein>
    <submittedName>
        <fullName evidence="2">Uncharacterized protein</fullName>
    </submittedName>
</protein>
<accession>A0A0M0KLY5</accession>
<dbReference type="RefSeq" id="WP_010897523.1">
    <property type="nucleotide sequence ID" value="NZ_CP040441.1"/>
</dbReference>
<name>A0A0M0KLY5_ALKHA</name>
<feature type="region of interest" description="Disordered" evidence="1">
    <location>
        <begin position="24"/>
        <end position="105"/>
    </location>
</feature>
<feature type="compositionally biased region" description="Basic and acidic residues" evidence="1">
    <location>
        <begin position="60"/>
        <end position="76"/>
    </location>
</feature>
<gene>
    <name evidence="2" type="ORF">AMD02_12660</name>
</gene>